<sequence>MSSSPIEPGNAASTGSVRPGQGHKNSRDGNFPKNTQWTPPPRTKSASLLTQALATAYEVDEGSPTTSTNIRSFTGTLEPQSSPIQTGTQAESQYYNGLNTGEETGDNMAMVASMSTGNLRGSLTLGSTPISTSRPTFDANDFTSMLANHRDFLGTARIRGTSLERTAKEKRVQDLPGGFYSFNPGDTGMMGERPLPSPTSPDSISSNPPTDGMRARYRSWRDVRPGIAAEKTWSIGGQGPDAGHGGQVEESIGKALAGVEPSGRSRKASHSLGLFKEGLPADRSTVRDSSSASHIRDALSLSRGVSTAGARIQRQDSHSRKSRDVRDIDSSGQLDWRSPSNSPFEYDRPSSKHGLDMALNPTDGLAPDTGYFDISHNIETVSEEQIRKLPPSLLADIRKHHNLTPGAQKGSSFSGSIPVPESERTQKTTTERQTAKEATEAEDDSYDGPTLTHVKSMDEGNDSGEEQVFSALFVPHQTAHQTADRGSQGLEADARLTPAQSSVEETTQQWFEEHTILSREVQEKHLTESKTPTTASQPEAKPSSVKQGKVPASEDGQNVVENNHDSTATHLTDPPHATLDTPSTTKESLANDYGQYVHDHKLEEAEPLYAIELKPYRHQVGGHTTMWKFSKRAVCKQLNNRENEIYERIEHFHPKLLKFMPRYIGVLNVTYRKERRKSTKNGESGSMTANQIAPQNGSTEPTGTQPSEEASLNTNNQTHADTHAVSKRIISQSLDSSAQPIPTVTFADNRHIIPSNFLMPRPLFSESHNRSHSDNITSASSARLYNGSPALEDNRPTTAQNPWGKTHVNKQLRNEVFKDAFLGPIPIQPHKKPASQFRSLQSRTGSTLRTSNSESSLKAAQQSQHTPTTPHEDSIRKKAMLTAAEKRHGSADQSANQDDVNEGQGTDDTDAEFDGRAGTSAPEPGIPYAEGSSTSGKRQRRYSSGGLRRKPTEVAEGRGDLKYFEEADDAGYKGDVEDDVFPMDLEIGNGKSSRTSKKLSEAHRSPEHHEEDPGTPVSASEDIPSNGATIMDLPRPVNPKEARAQPDSRSEYFLLLEDLTCGMKRPCVMDLKMGTRQYGVDAIESKQKSQRRKCAETTSKQLGVRVCGVQVWDVSKHDYVFQDKYAGRDLKAGQEFQDALTRFLYNGLDYSSVLRHIPGILESLSQLELLVGGLVGYRFYAASLLFIYDGDVEDPISIDPEYREERLKGRNISIKMADFANCVTKEDFDTSERPCPPRHPDLPDNGFLRGLRSLRRYFTAIRKDTRVKMGIELVESKSGQNGRSLDGVVDEEDDGNISY</sequence>
<feature type="compositionally biased region" description="Basic and acidic residues" evidence="5">
    <location>
        <begin position="998"/>
        <end position="1012"/>
    </location>
</feature>
<feature type="region of interest" description="Disordered" evidence="5">
    <location>
        <begin position="675"/>
        <end position="713"/>
    </location>
</feature>
<feature type="compositionally biased region" description="Basic and acidic residues" evidence="5">
    <location>
        <begin position="950"/>
        <end position="961"/>
    </location>
</feature>
<evidence type="ECO:0000313" key="7">
    <source>
        <dbReference type="Proteomes" id="UP000184330"/>
    </source>
</evidence>
<dbReference type="InterPro" id="IPR038286">
    <property type="entry name" value="IPK_sf"/>
</dbReference>
<feature type="compositionally biased region" description="Polar residues" evidence="5">
    <location>
        <begin position="836"/>
        <end position="869"/>
    </location>
</feature>
<feature type="compositionally biased region" description="Basic and acidic residues" evidence="5">
    <location>
        <begin position="313"/>
        <end position="329"/>
    </location>
</feature>
<dbReference type="EC" id="2.7.-.-" evidence="4"/>
<feature type="region of interest" description="Disordered" evidence="5">
    <location>
        <begin position="517"/>
        <end position="587"/>
    </location>
</feature>
<reference evidence="6 7" key="1">
    <citation type="submission" date="2016-03" db="EMBL/GenBank/DDBJ databases">
        <authorList>
            <person name="Ploux O."/>
        </authorList>
    </citation>
    <scope>NUCLEOTIDE SEQUENCE [LARGE SCALE GENOMIC DNA]</scope>
    <source>
        <strain evidence="6 7">UAMH 11012</strain>
    </source>
</reference>
<accession>A0A1L7WGM3</accession>
<dbReference type="GO" id="GO:0005634">
    <property type="term" value="C:nucleus"/>
    <property type="evidence" value="ECO:0007669"/>
    <property type="project" value="TreeGrafter"/>
</dbReference>
<evidence type="ECO:0000256" key="5">
    <source>
        <dbReference type="SAM" id="MobiDB-lite"/>
    </source>
</evidence>
<dbReference type="Gene3D" id="3.30.470.160">
    <property type="entry name" value="Inositol polyphosphate kinase"/>
    <property type="match status" value="1"/>
</dbReference>
<keyword evidence="3 4" id="KW-0418">Kinase</keyword>
<organism evidence="6 7">
    <name type="scientific">Phialocephala subalpina</name>
    <dbReference type="NCBI Taxonomy" id="576137"/>
    <lineage>
        <taxon>Eukaryota</taxon>
        <taxon>Fungi</taxon>
        <taxon>Dikarya</taxon>
        <taxon>Ascomycota</taxon>
        <taxon>Pezizomycotina</taxon>
        <taxon>Leotiomycetes</taxon>
        <taxon>Helotiales</taxon>
        <taxon>Mollisiaceae</taxon>
        <taxon>Phialocephala</taxon>
        <taxon>Phialocephala fortinii species complex</taxon>
    </lineage>
</organism>
<comment type="similarity">
    <text evidence="1 4">Belongs to the inositol phosphokinase (IPK) family.</text>
</comment>
<evidence type="ECO:0000256" key="1">
    <source>
        <dbReference type="ARBA" id="ARBA00007374"/>
    </source>
</evidence>
<keyword evidence="2 4" id="KW-0808">Transferase</keyword>
<name>A0A1L7WGM3_9HELO</name>
<dbReference type="PANTHER" id="PTHR12400:SF21">
    <property type="entry name" value="KINASE"/>
    <property type="match status" value="1"/>
</dbReference>
<dbReference type="Pfam" id="PF03770">
    <property type="entry name" value="IPK"/>
    <property type="match status" value="1"/>
</dbReference>
<evidence type="ECO:0000313" key="6">
    <source>
        <dbReference type="EMBL" id="CZR51931.1"/>
    </source>
</evidence>
<feature type="region of interest" description="Disordered" evidence="5">
    <location>
        <begin position="1279"/>
        <end position="1299"/>
    </location>
</feature>
<evidence type="ECO:0000256" key="2">
    <source>
        <dbReference type="ARBA" id="ARBA00022679"/>
    </source>
</evidence>
<dbReference type="GO" id="GO:0005737">
    <property type="term" value="C:cytoplasm"/>
    <property type="evidence" value="ECO:0007669"/>
    <property type="project" value="TreeGrafter"/>
</dbReference>
<feature type="compositionally biased region" description="Polar residues" evidence="5">
    <location>
        <begin position="200"/>
        <end position="209"/>
    </location>
</feature>
<dbReference type="GO" id="GO:0032958">
    <property type="term" value="P:inositol phosphate biosynthetic process"/>
    <property type="evidence" value="ECO:0007669"/>
    <property type="project" value="InterPro"/>
</dbReference>
<evidence type="ECO:0000256" key="4">
    <source>
        <dbReference type="RuleBase" id="RU363090"/>
    </source>
</evidence>
<protein>
    <recommendedName>
        <fullName evidence="4">Kinase</fullName>
        <ecNumber evidence="4">2.7.-.-</ecNumber>
    </recommendedName>
</protein>
<evidence type="ECO:0000256" key="3">
    <source>
        <dbReference type="ARBA" id="ARBA00022777"/>
    </source>
</evidence>
<keyword evidence="7" id="KW-1185">Reference proteome</keyword>
<dbReference type="OrthoDB" id="2573163at2759"/>
<dbReference type="Proteomes" id="UP000184330">
    <property type="component" value="Unassembled WGS sequence"/>
</dbReference>
<feature type="compositionally biased region" description="Polar residues" evidence="5">
    <location>
        <begin position="681"/>
        <end position="713"/>
    </location>
</feature>
<feature type="region of interest" description="Disordered" evidence="5">
    <location>
        <begin position="303"/>
        <end position="362"/>
    </location>
</feature>
<feature type="region of interest" description="Disordered" evidence="5">
    <location>
        <begin position="175"/>
        <end position="217"/>
    </location>
</feature>
<feature type="region of interest" description="Disordered" evidence="5">
    <location>
        <begin position="983"/>
        <end position="1045"/>
    </location>
</feature>
<feature type="region of interest" description="Disordered" evidence="5">
    <location>
        <begin position="402"/>
        <end position="463"/>
    </location>
</feature>
<dbReference type="InterPro" id="IPR005522">
    <property type="entry name" value="IPK"/>
</dbReference>
<feature type="region of interest" description="Disordered" evidence="5">
    <location>
        <begin position="824"/>
        <end position="961"/>
    </location>
</feature>
<dbReference type="GO" id="GO:0046854">
    <property type="term" value="P:phosphatidylinositol phosphate biosynthetic process"/>
    <property type="evidence" value="ECO:0007669"/>
    <property type="project" value="TreeGrafter"/>
</dbReference>
<feature type="compositionally biased region" description="Polar residues" evidence="5">
    <location>
        <begin position="555"/>
        <end position="570"/>
    </location>
</feature>
<feature type="compositionally biased region" description="Acidic residues" evidence="5">
    <location>
        <begin position="899"/>
        <end position="912"/>
    </location>
</feature>
<feature type="compositionally biased region" description="Basic and acidic residues" evidence="5">
    <location>
        <begin position="517"/>
        <end position="528"/>
    </location>
</feature>
<feature type="compositionally biased region" description="Polar residues" evidence="5">
    <location>
        <begin position="1"/>
        <end position="16"/>
    </location>
</feature>
<feature type="compositionally biased region" description="Basic and acidic residues" evidence="5">
    <location>
        <begin position="345"/>
        <end position="355"/>
    </location>
</feature>
<dbReference type="GO" id="GO:0000824">
    <property type="term" value="F:inositol-1,4,5,6-tetrakisphosphate 3-kinase activity"/>
    <property type="evidence" value="ECO:0007669"/>
    <property type="project" value="TreeGrafter"/>
</dbReference>
<feature type="compositionally biased region" description="Acidic residues" evidence="5">
    <location>
        <begin position="1288"/>
        <end position="1299"/>
    </location>
</feature>
<dbReference type="EMBL" id="FJOG01000002">
    <property type="protein sequence ID" value="CZR51931.1"/>
    <property type="molecule type" value="Genomic_DNA"/>
</dbReference>
<gene>
    <name evidence="6" type="ORF">PAC_01808</name>
</gene>
<proteinExistence type="inferred from homology"/>
<dbReference type="GO" id="GO:0008440">
    <property type="term" value="F:inositol-1,4,5-trisphosphate 3-kinase activity"/>
    <property type="evidence" value="ECO:0007669"/>
    <property type="project" value="TreeGrafter"/>
</dbReference>
<feature type="compositionally biased region" description="Polar residues" evidence="5">
    <location>
        <begin position="330"/>
        <end position="343"/>
    </location>
</feature>
<feature type="compositionally biased region" description="Basic and acidic residues" evidence="5">
    <location>
        <begin position="421"/>
        <end position="439"/>
    </location>
</feature>
<dbReference type="PANTHER" id="PTHR12400">
    <property type="entry name" value="INOSITOL POLYPHOSPHATE KINASE"/>
    <property type="match status" value="1"/>
</dbReference>
<dbReference type="SUPFAM" id="SSF56104">
    <property type="entry name" value="SAICAR synthase-like"/>
    <property type="match status" value="1"/>
</dbReference>
<dbReference type="STRING" id="576137.A0A1L7WGM3"/>
<feature type="region of interest" description="Disordered" evidence="5">
    <location>
        <begin position="1"/>
        <end position="45"/>
    </location>
</feature>